<evidence type="ECO:0000313" key="3">
    <source>
        <dbReference type="WBParaSite" id="nRc.2.0.1.t33899-RA"/>
    </source>
</evidence>
<dbReference type="WBParaSite" id="nRc.2.0.1.t33899-RA">
    <property type="protein sequence ID" value="nRc.2.0.1.t33899-RA"/>
    <property type="gene ID" value="nRc.2.0.1.g33899"/>
</dbReference>
<dbReference type="AlphaFoldDB" id="A0A915K6T8"/>
<feature type="region of interest" description="Disordered" evidence="1">
    <location>
        <begin position="81"/>
        <end position="103"/>
    </location>
</feature>
<accession>A0A915K6T8</accession>
<evidence type="ECO:0000256" key="1">
    <source>
        <dbReference type="SAM" id="MobiDB-lite"/>
    </source>
</evidence>
<reference evidence="3" key="1">
    <citation type="submission" date="2022-11" db="UniProtKB">
        <authorList>
            <consortium name="WormBaseParasite"/>
        </authorList>
    </citation>
    <scope>IDENTIFICATION</scope>
</reference>
<sequence length="103" mass="11353">MCIDRSPRSTCLVIESATHENRRRGAVIKTNSMYSLSLANDIYTHGGRKCCRVSSNLENLEKAGKKVVPGKPGKKIKYLNKEDGNQKSEPSFAQKLDGLLNGT</sequence>
<protein>
    <submittedName>
        <fullName evidence="3">Uncharacterized protein</fullName>
    </submittedName>
</protein>
<evidence type="ECO:0000313" key="2">
    <source>
        <dbReference type="Proteomes" id="UP000887565"/>
    </source>
</evidence>
<keyword evidence="2" id="KW-1185">Reference proteome</keyword>
<dbReference type="Proteomes" id="UP000887565">
    <property type="component" value="Unplaced"/>
</dbReference>
<organism evidence="2 3">
    <name type="scientific">Romanomermis culicivorax</name>
    <name type="common">Nematode worm</name>
    <dbReference type="NCBI Taxonomy" id="13658"/>
    <lineage>
        <taxon>Eukaryota</taxon>
        <taxon>Metazoa</taxon>
        <taxon>Ecdysozoa</taxon>
        <taxon>Nematoda</taxon>
        <taxon>Enoplea</taxon>
        <taxon>Dorylaimia</taxon>
        <taxon>Mermithida</taxon>
        <taxon>Mermithoidea</taxon>
        <taxon>Mermithidae</taxon>
        <taxon>Romanomermis</taxon>
    </lineage>
</organism>
<name>A0A915K6T8_ROMCU</name>
<proteinExistence type="predicted"/>